<protein>
    <recommendedName>
        <fullName evidence="3">Transposase IS116/IS110/IS902 family protein</fullName>
    </recommendedName>
</protein>
<evidence type="ECO:0000313" key="1">
    <source>
        <dbReference type="EMBL" id="SHK19069.1"/>
    </source>
</evidence>
<proteinExistence type="predicted"/>
<name>A0A1M6QFN7_9CLOT</name>
<sequence length="82" mass="10009">MSEQGRRELNGVFYMLALQQIQLSKCSKTPRNYILYEYYKRKLAENKSKTHALMCVMRRLVNIIYGMMKNKREYQMEYLSKR</sequence>
<dbReference type="STRING" id="1121302.SAMN02745163_03390"/>
<dbReference type="RefSeq" id="WP_072990599.1">
    <property type="nucleotide sequence ID" value="NZ_FQZB01000014.1"/>
</dbReference>
<evidence type="ECO:0008006" key="3">
    <source>
        <dbReference type="Google" id="ProtNLM"/>
    </source>
</evidence>
<dbReference type="AlphaFoldDB" id="A0A1M6QFN7"/>
<dbReference type="InterPro" id="IPR047650">
    <property type="entry name" value="Transpos_IS110"/>
</dbReference>
<evidence type="ECO:0000313" key="2">
    <source>
        <dbReference type="Proteomes" id="UP000184310"/>
    </source>
</evidence>
<accession>A0A1M6QFN7</accession>
<keyword evidence="2" id="KW-1185">Reference proteome</keyword>
<dbReference type="PANTHER" id="PTHR33055">
    <property type="entry name" value="TRANSPOSASE FOR INSERTION SEQUENCE ELEMENT IS1111A"/>
    <property type="match status" value="1"/>
</dbReference>
<reference evidence="1 2" key="1">
    <citation type="submission" date="2016-11" db="EMBL/GenBank/DDBJ databases">
        <authorList>
            <person name="Jaros S."/>
            <person name="Januszkiewicz K."/>
            <person name="Wedrychowicz H."/>
        </authorList>
    </citation>
    <scope>NUCLEOTIDE SEQUENCE [LARGE SCALE GENOMIC DNA]</scope>
    <source>
        <strain evidence="1 2">DSM 21758</strain>
    </source>
</reference>
<dbReference type="EMBL" id="FQZB01000014">
    <property type="protein sequence ID" value="SHK19069.1"/>
    <property type="molecule type" value="Genomic_DNA"/>
</dbReference>
<dbReference type="PANTHER" id="PTHR33055:SF3">
    <property type="entry name" value="PUTATIVE TRANSPOSASE FOR IS117-RELATED"/>
    <property type="match status" value="1"/>
</dbReference>
<gene>
    <name evidence="1" type="ORF">SAMN02745163_03390</name>
</gene>
<organism evidence="1 2">
    <name type="scientific">Clostridium cavendishii DSM 21758</name>
    <dbReference type="NCBI Taxonomy" id="1121302"/>
    <lineage>
        <taxon>Bacteria</taxon>
        <taxon>Bacillati</taxon>
        <taxon>Bacillota</taxon>
        <taxon>Clostridia</taxon>
        <taxon>Eubacteriales</taxon>
        <taxon>Clostridiaceae</taxon>
        <taxon>Clostridium</taxon>
    </lineage>
</organism>
<dbReference type="OrthoDB" id="9811278at2"/>
<dbReference type="Proteomes" id="UP000184310">
    <property type="component" value="Unassembled WGS sequence"/>
</dbReference>